<dbReference type="Proteomes" id="UP001646157">
    <property type="component" value="Unassembled WGS sequence"/>
</dbReference>
<sequence>MIKLFYKIMLQLNIFRASFNPFFQNSLFLFVLVYQGYEYPIKRYSKATAVLKGGRNLP</sequence>
<evidence type="ECO:0000256" key="1">
    <source>
        <dbReference type="SAM" id="Phobius"/>
    </source>
</evidence>
<protein>
    <submittedName>
        <fullName evidence="2">Uncharacterized protein</fullName>
    </submittedName>
</protein>
<evidence type="ECO:0000313" key="3">
    <source>
        <dbReference type="Proteomes" id="UP001646157"/>
    </source>
</evidence>
<dbReference type="EMBL" id="JAFBDZ010000004">
    <property type="protein sequence ID" value="MBM7587178.1"/>
    <property type="molecule type" value="Genomic_DNA"/>
</dbReference>
<keyword evidence="3" id="KW-1185">Reference proteome</keyword>
<evidence type="ECO:0000313" key="2">
    <source>
        <dbReference type="EMBL" id="MBM7587178.1"/>
    </source>
</evidence>
<proteinExistence type="predicted"/>
<keyword evidence="1" id="KW-0472">Membrane</keyword>
<keyword evidence="1" id="KW-1133">Transmembrane helix</keyword>
<accession>A0ABS2NH80</accession>
<comment type="caution">
    <text evidence="2">The sequence shown here is derived from an EMBL/GenBank/DDBJ whole genome shotgun (WGS) entry which is preliminary data.</text>
</comment>
<organism evidence="2 3">
    <name type="scientific">Rossellomorea pakistanensis</name>
    <dbReference type="NCBI Taxonomy" id="992288"/>
    <lineage>
        <taxon>Bacteria</taxon>
        <taxon>Bacillati</taxon>
        <taxon>Bacillota</taxon>
        <taxon>Bacilli</taxon>
        <taxon>Bacillales</taxon>
        <taxon>Bacillaceae</taxon>
        <taxon>Rossellomorea</taxon>
    </lineage>
</organism>
<feature type="transmembrane region" description="Helical" evidence="1">
    <location>
        <begin position="21"/>
        <end position="37"/>
    </location>
</feature>
<reference evidence="2 3" key="1">
    <citation type="submission" date="2021-01" db="EMBL/GenBank/DDBJ databases">
        <title>Genomic Encyclopedia of Type Strains, Phase IV (KMG-IV): sequencing the most valuable type-strain genomes for metagenomic binning, comparative biology and taxonomic classification.</title>
        <authorList>
            <person name="Goeker M."/>
        </authorList>
    </citation>
    <scope>NUCLEOTIDE SEQUENCE [LARGE SCALE GENOMIC DNA]</scope>
    <source>
        <strain evidence="2 3">DSM 24834</strain>
    </source>
</reference>
<keyword evidence="1" id="KW-0812">Transmembrane</keyword>
<gene>
    <name evidence="2" type="ORF">JOC86_003751</name>
</gene>
<name>A0ABS2NH80_9BACI</name>